<dbReference type="GO" id="GO:0005829">
    <property type="term" value="C:cytosol"/>
    <property type="evidence" value="ECO:0007669"/>
    <property type="project" value="TreeGrafter"/>
</dbReference>
<dbReference type="CDD" id="cd01559">
    <property type="entry name" value="ADCL_like"/>
    <property type="match status" value="1"/>
</dbReference>
<evidence type="ECO:0000256" key="4">
    <source>
        <dbReference type="ARBA" id="ARBA00022898"/>
    </source>
</evidence>
<evidence type="ECO:0000256" key="6">
    <source>
        <dbReference type="ARBA" id="ARBA00023239"/>
    </source>
</evidence>
<dbReference type="Pfam" id="PF01063">
    <property type="entry name" value="Aminotran_4"/>
    <property type="match status" value="1"/>
</dbReference>
<name>A0A087MKR6_9GAMM</name>
<dbReference type="NCBIfam" id="TIGR03461">
    <property type="entry name" value="pabC_Proteo"/>
    <property type="match status" value="1"/>
</dbReference>
<sequence>MSALATRVFRGQERVEAPDPADRGLAYGDGLFETLRVCGNTLPWWPRHAARLARGAAVLDLPMPDRDWLQDQLAELLVQAPGQGVLKLMLTRGVGGRGYAPPARPEPSLILSLHALPADPGPLRLRWCRTRVSLQPALAGIKHLNRLDQVLARGEWRDGDIHEGLMLDAAGHLACATSANVFAFIDGRWLTPSLAAGGIAGLARDWVLANEPGAGTTALTPAMIGSAQALFLCNAVRGILPVGQLDELHWPPHPGTERLRRALDRELTVA</sequence>
<comment type="pathway">
    <text evidence="7">Cofactor biosynthesis; tetrahydrofolate biosynthesis; 4-aminobenzoate from chorismate: step 2/2.</text>
</comment>
<keyword evidence="6" id="KW-0456">Lyase</keyword>
<dbReference type="Gene3D" id="3.30.470.10">
    <property type="match status" value="1"/>
</dbReference>
<comment type="cofactor">
    <cofactor evidence="1">
        <name>pyridoxal 5'-phosphate</name>
        <dbReference type="ChEBI" id="CHEBI:597326"/>
    </cofactor>
</comment>
<proteinExistence type="inferred from homology"/>
<evidence type="ECO:0000256" key="9">
    <source>
        <dbReference type="ARBA" id="ARBA00049529"/>
    </source>
</evidence>
<dbReference type="PANTHER" id="PTHR42743">
    <property type="entry name" value="AMINO-ACID AMINOTRANSFERASE"/>
    <property type="match status" value="1"/>
</dbReference>
<reference evidence="11 12" key="2">
    <citation type="journal article" date="2015" name="Stand. Genomic Sci.">
        <title>High quality draft genomic sequence of Arenimonas donghaensis DSM 18148(T).</title>
        <authorList>
            <person name="Chen F."/>
            <person name="Wang H."/>
            <person name="Cao Y."/>
            <person name="Li X."/>
            <person name="Wang G."/>
        </authorList>
    </citation>
    <scope>NUCLEOTIDE SEQUENCE [LARGE SCALE GENOMIC DNA]</scope>
    <source>
        <strain evidence="11 12">HO3-R19</strain>
    </source>
</reference>
<dbReference type="PATRIC" id="fig|1121014.3.peg.711"/>
<dbReference type="GO" id="GO:0046656">
    <property type="term" value="P:folic acid biosynthetic process"/>
    <property type="evidence" value="ECO:0007669"/>
    <property type="project" value="UniProtKB-KW"/>
</dbReference>
<dbReference type="InterPro" id="IPR050571">
    <property type="entry name" value="Class-IV_PLP-Dep_Aminotrnsfr"/>
</dbReference>
<comment type="similarity">
    <text evidence="2">Belongs to the class-IV pyridoxal-phosphate-dependent aminotransferase family.</text>
</comment>
<comment type="caution">
    <text evidence="11">The sequence shown here is derived from an EMBL/GenBank/DDBJ whole genome shotgun (WGS) entry which is preliminary data.</text>
</comment>
<gene>
    <name evidence="11" type="ORF">N788_09760</name>
</gene>
<dbReference type="InterPro" id="IPR036038">
    <property type="entry name" value="Aminotransferase-like"/>
</dbReference>
<accession>A0A087MKR6</accession>
<dbReference type="EC" id="4.1.3.38" evidence="8 10"/>
<reference evidence="12" key="1">
    <citation type="submission" date="2013-08" db="EMBL/GenBank/DDBJ databases">
        <title>Genome sequencing of Arenimonas donghaensis.</title>
        <authorList>
            <person name="Chen F."/>
            <person name="Wang G."/>
        </authorList>
    </citation>
    <scope>NUCLEOTIDE SEQUENCE [LARGE SCALE GENOMIC DNA]</scope>
    <source>
        <strain evidence="12">HO3-R19</strain>
    </source>
</reference>
<evidence type="ECO:0000256" key="3">
    <source>
        <dbReference type="ARBA" id="ARBA00011738"/>
    </source>
</evidence>
<dbReference type="GO" id="GO:0008153">
    <property type="term" value="P:4-aminobenzoate biosynthetic process"/>
    <property type="evidence" value="ECO:0007669"/>
    <property type="project" value="UniProtKB-UniRule"/>
</dbReference>
<dbReference type="AlphaFoldDB" id="A0A087MKR6"/>
<comment type="catalytic activity">
    <reaction evidence="9">
        <text>4-amino-4-deoxychorismate = 4-aminobenzoate + pyruvate + H(+)</text>
        <dbReference type="Rhea" id="RHEA:16201"/>
        <dbReference type="ChEBI" id="CHEBI:15361"/>
        <dbReference type="ChEBI" id="CHEBI:15378"/>
        <dbReference type="ChEBI" id="CHEBI:17836"/>
        <dbReference type="ChEBI" id="CHEBI:58406"/>
        <dbReference type="EC" id="4.1.3.38"/>
    </reaction>
</comment>
<dbReference type="EMBL" id="AVCJ01000003">
    <property type="protein sequence ID" value="KFL37469.1"/>
    <property type="molecule type" value="Genomic_DNA"/>
</dbReference>
<evidence type="ECO:0000256" key="7">
    <source>
        <dbReference type="ARBA" id="ARBA00035633"/>
    </source>
</evidence>
<evidence type="ECO:0000256" key="1">
    <source>
        <dbReference type="ARBA" id="ARBA00001933"/>
    </source>
</evidence>
<dbReference type="Proteomes" id="UP000029085">
    <property type="component" value="Unassembled WGS sequence"/>
</dbReference>
<evidence type="ECO:0000256" key="8">
    <source>
        <dbReference type="ARBA" id="ARBA00035676"/>
    </source>
</evidence>
<dbReference type="SUPFAM" id="SSF56752">
    <property type="entry name" value="D-aminoacid aminotransferase-like PLP-dependent enzymes"/>
    <property type="match status" value="1"/>
</dbReference>
<dbReference type="InterPro" id="IPR001544">
    <property type="entry name" value="Aminotrans_IV"/>
</dbReference>
<dbReference type="GO" id="GO:0030170">
    <property type="term" value="F:pyridoxal phosphate binding"/>
    <property type="evidence" value="ECO:0007669"/>
    <property type="project" value="InterPro"/>
</dbReference>
<comment type="subunit">
    <text evidence="3">Homodimer.</text>
</comment>
<evidence type="ECO:0000256" key="5">
    <source>
        <dbReference type="ARBA" id="ARBA00022909"/>
    </source>
</evidence>
<dbReference type="GO" id="GO:0008696">
    <property type="term" value="F:4-amino-4-deoxychorismate lyase activity"/>
    <property type="evidence" value="ECO:0007669"/>
    <property type="project" value="UniProtKB-UniRule"/>
</dbReference>
<keyword evidence="4" id="KW-0663">Pyridoxal phosphate</keyword>
<dbReference type="InterPro" id="IPR043131">
    <property type="entry name" value="BCAT-like_N"/>
</dbReference>
<dbReference type="OrthoDB" id="9805628at2"/>
<organism evidence="11 12">
    <name type="scientific">Arenimonas donghaensis DSM 18148 = HO3-R19</name>
    <dbReference type="NCBI Taxonomy" id="1121014"/>
    <lineage>
        <taxon>Bacteria</taxon>
        <taxon>Pseudomonadati</taxon>
        <taxon>Pseudomonadota</taxon>
        <taxon>Gammaproteobacteria</taxon>
        <taxon>Lysobacterales</taxon>
        <taxon>Lysobacteraceae</taxon>
        <taxon>Arenimonas</taxon>
    </lineage>
</organism>
<dbReference type="Gene3D" id="3.20.10.10">
    <property type="entry name" value="D-amino Acid Aminotransferase, subunit A, domain 2"/>
    <property type="match status" value="1"/>
</dbReference>
<dbReference type="InterPro" id="IPR043132">
    <property type="entry name" value="BCAT-like_C"/>
</dbReference>
<keyword evidence="12" id="KW-1185">Reference proteome</keyword>
<evidence type="ECO:0000313" key="11">
    <source>
        <dbReference type="EMBL" id="KFL37469.1"/>
    </source>
</evidence>
<dbReference type="RefSeq" id="WP_084695868.1">
    <property type="nucleotide sequence ID" value="NZ_AVCJ01000003.1"/>
</dbReference>
<dbReference type="STRING" id="1121014.N788_09760"/>
<keyword evidence="5" id="KW-0289">Folate biosynthesis</keyword>
<evidence type="ECO:0000313" key="12">
    <source>
        <dbReference type="Proteomes" id="UP000029085"/>
    </source>
</evidence>
<protein>
    <recommendedName>
        <fullName evidence="8 10">Aminodeoxychorismate lyase</fullName>
        <ecNumber evidence="8 10">4.1.3.38</ecNumber>
    </recommendedName>
</protein>
<dbReference type="PANTHER" id="PTHR42743:SF2">
    <property type="entry name" value="AMINODEOXYCHORISMATE LYASE"/>
    <property type="match status" value="1"/>
</dbReference>
<dbReference type="InterPro" id="IPR017824">
    <property type="entry name" value="Aminodeoxychorismate_lyase_IV"/>
</dbReference>
<evidence type="ECO:0000256" key="10">
    <source>
        <dbReference type="NCBIfam" id="TIGR03461"/>
    </source>
</evidence>
<evidence type="ECO:0000256" key="2">
    <source>
        <dbReference type="ARBA" id="ARBA00009320"/>
    </source>
</evidence>